<dbReference type="Proteomes" id="UP001602370">
    <property type="component" value="Unassembled WGS sequence"/>
</dbReference>
<evidence type="ECO:0000313" key="2">
    <source>
        <dbReference type="EMBL" id="MFF5922110.1"/>
    </source>
</evidence>
<evidence type="ECO:0000256" key="1">
    <source>
        <dbReference type="SAM" id="MobiDB-lite"/>
    </source>
</evidence>
<comment type="caution">
    <text evidence="2">The sequence shown here is derived from an EMBL/GenBank/DDBJ whole genome shotgun (WGS) entry which is preliminary data.</text>
</comment>
<sequence length="262" mass="27731">MTSSNETHGADFGSPGHLPGPPRRQPRPVLPTQALVREAGRARQLLASGQWCPTAPDSEAAAAVLTRLAAPLPLRRAASARTTRTDRDRRLQRILRTALHHLDAGAVSPRAAALLAAVARAFLPWHGTPNPPRAAAAPRYGRSVGAADDPIVPPTDAGEALLPDLIELFTLLASGRRPGAVPVTPPVGLWRVRYAGRFRHYGRPAADVWTAETFRCPACGGATGPWTVTGDEGRMSLGCPCGVVTHEHGLALSEVWLVLPDG</sequence>
<protein>
    <submittedName>
        <fullName evidence="2">Uncharacterized protein</fullName>
    </submittedName>
</protein>
<feature type="region of interest" description="Disordered" evidence="1">
    <location>
        <begin position="1"/>
        <end position="29"/>
    </location>
</feature>
<accession>A0ABW6XX66</accession>
<proteinExistence type="predicted"/>
<reference evidence="2 3" key="1">
    <citation type="submission" date="2024-10" db="EMBL/GenBank/DDBJ databases">
        <title>The Natural Products Discovery Center: Release of the First 8490 Sequenced Strains for Exploring Actinobacteria Biosynthetic Diversity.</title>
        <authorList>
            <person name="Kalkreuter E."/>
            <person name="Kautsar S.A."/>
            <person name="Yang D."/>
            <person name="Bader C.D."/>
            <person name="Teijaro C.N."/>
            <person name="Fluegel L."/>
            <person name="Davis C.M."/>
            <person name="Simpson J.R."/>
            <person name="Lauterbach L."/>
            <person name="Steele A.D."/>
            <person name="Gui C."/>
            <person name="Meng S."/>
            <person name="Li G."/>
            <person name="Viehrig K."/>
            <person name="Ye F."/>
            <person name="Su P."/>
            <person name="Kiefer A.F."/>
            <person name="Nichols A."/>
            <person name="Cepeda A.J."/>
            <person name="Yan W."/>
            <person name="Fan B."/>
            <person name="Jiang Y."/>
            <person name="Adhikari A."/>
            <person name="Zheng C.-J."/>
            <person name="Schuster L."/>
            <person name="Cowan T.M."/>
            <person name="Smanski M.J."/>
            <person name="Chevrette M.G."/>
            <person name="De Carvalho L.P.S."/>
            <person name="Shen B."/>
        </authorList>
    </citation>
    <scope>NUCLEOTIDE SEQUENCE [LARGE SCALE GENOMIC DNA]</scope>
    <source>
        <strain evidence="2 3">NPDC012605</strain>
    </source>
</reference>
<name>A0ABW6XX66_9ACTN</name>
<evidence type="ECO:0000313" key="3">
    <source>
        <dbReference type="Proteomes" id="UP001602370"/>
    </source>
</evidence>
<dbReference type="RefSeq" id="WP_388309439.1">
    <property type="nucleotide sequence ID" value="NZ_JBIBDZ010000009.1"/>
</dbReference>
<gene>
    <name evidence="2" type="ORF">ACFY8C_27820</name>
</gene>
<organism evidence="2 3">
    <name type="scientific">Streptomyces flavochromogenes</name>
    <dbReference type="NCBI Taxonomy" id="68199"/>
    <lineage>
        <taxon>Bacteria</taxon>
        <taxon>Bacillati</taxon>
        <taxon>Actinomycetota</taxon>
        <taxon>Actinomycetes</taxon>
        <taxon>Kitasatosporales</taxon>
        <taxon>Streptomycetaceae</taxon>
        <taxon>Streptomyces</taxon>
    </lineage>
</organism>
<keyword evidence="3" id="KW-1185">Reference proteome</keyword>
<dbReference type="EMBL" id="JBIBDZ010000009">
    <property type="protein sequence ID" value="MFF5922110.1"/>
    <property type="molecule type" value="Genomic_DNA"/>
</dbReference>